<dbReference type="SUPFAM" id="SSF109854">
    <property type="entry name" value="DinB/YfiT-like putative metalloenzymes"/>
    <property type="match status" value="1"/>
</dbReference>
<proteinExistence type="inferred from homology"/>
<dbReference type="Pfam" id="PF05163">
    <property type="entry name" value="DinB"/>
    <property type="match status" value="1"/>
</dbReference>
<sequence length="179" mass="20206">MKFGADQENQGQLMPQLHHLQTLTRYRAWADHLLFQALANMPEASLTAAQPIVFGSLLRTLNHAYCMDKVWAAHLQGVPHGFTSRNPEECPTFDVLRAAQAEIDEWYVRYAETLDDQAREEAVRFTFIGGGEGEMRRGDIVLHVVNHATYHRGHVAMMMYGMSVPPPTTDLPVFLRDAG</sequence>
<dbReference type="EMBL" id="BMJA01000004">
    <property type="protein sequence ID" value="GGA45240.1"/>
    <property type="molecule type" value="Genomic_DNA"/>
</dbReference>
<comment type="similarity">
    <text evidence="1">Belongs to the DinB family.</text>
</comment>
<dbReference type="PANTHER" id="PTHR37302">
    <property type="entry name" value="SLR1116 PROTEIN"/>
    <property type="match status" value="1"/>
</dbReference>
<keyword evidence="4" id="KW-1185">Reference proteome</keyword>
<evidence type="ECO:0000256" key="2">
    <source>
        <dbReference type="ARBA" id="ARBA00022723"/>
    </source>
</evidence>
<keyword evidence="2" id="KW-0479">Metal-binding</keyword>
<dbReference type="InterPro" id="IPR034660">
    <property type="entry name" value="DinB/YfiT-like"/>
</dbReference>
<evidence type="ECO:0000313" key="4">
    <source>
        <dbReference type="Proteomes" id="UP000620046"/>
    </source>
</evidence>
<comment type="caution">
    <text evidence="3">The sequence shown here is derived from an EMBL/GenBank/DDBJ whole genome shotgun (WGS) entry which is preliminary data.</text>
</comment>
<accession>A0ABQ1GK62</accession>
<reference evidence="4" key="1">
    <citation type="journal article" date="2019" name="Int. J. Syst. Evol. Microbiol.">
        <title>The Global Catalogue of Microorganisms (GCM) 10K type strain sequencing project: providing services to taxonomists for standard genome sequencing and annotation.</title>
        <authorList>
            <consortium name="The Broad Institute Genomics Platform"/>
            <consortium name="The Broad Institute Genome Sequencing Center for Infectious Disease"/>
            <person name="Wu L."/>
            <person name="Ma J."/>
        </authorList>
    </citation>
    <scope>NUCLEOTIDE SEQUENCE [LARGE SCALE GENOMIC DNA]</scope>
    <source>
        <strain evidence="4">CGMCC 1.15439</strain>
    </source>
</reference>
<dbReference type="InterPro" id="IPR007837">
    <property type="entry name" value="DinB"/>
</dbReference>
<gene>
    <name evidence="3" type="ORF">GCM10010981_37910</name>
</gene>
<organism evidence="3 4">
    <name type="scientific">Dyella nitratireducens</name>
    <dbReference type="NCBI Taxonomy" id="1849580"/>
    <lineage>
        <taxon>Bacteria</taxon>
        <taxon>Pseudomonadati</taxon>
        <taxon>Pseudomonadota</taxon>
        <taxon>Gammaproteobacteria</taxon>
        <taxon>Lysobacterales</taxon>
        <taxon>Rhodanobacteraceae</taxon>
        <taxon>Dyella</taxon>
    </lineage>
</organism>
<name>A0ABQ1GK62_9GAMM</name>
<dbReference type="Proteomes" id="UP000620046">
    <property type="component" value="Unassembled WGS sequence"/>
</dbReference>
<protein>
    <submittedName>
        <fullName evidence="3">DNA damage-inducible protein DinB</fullName>
    </submittedName>
</protein>
<dbReference type="Gene3D" id="1.20.120.450">
    <property type="entry name" value="dinb family like domain"/>
    <property type="match status" value="1"/>
</dbReference>
<dbReference type="PANTHER" id="PTHR37302:SF1">
    <property type="entry name" value="PROTEIN DINB"/>
    <property type="match status" value="1"/>
</dbReference>
<evidence type="ECO:0000256" key="1">
    <source>
        <dbReference type="ARBA" id="ARBA00008635"/>
    </source>
</evidence>
<evidence type="ECO:0000313" key="3">
    <source>
        <dbReference type="EMBL" id="GGA45240.1"/>
    </source>
</evidence>